<sequence length="176" mass="19064">MSDSITISGVIGTVPHLTFGKNGTPITSFRLASRQSHRDKAKDEWIVDESCWYSVTTFRQLATNAGKSLSKGEHVVVTGRLVIRQWNNAEKSGTSVEIIADSVGHDLAWYTTTPVRSGVPARDAADQTEPEPVESFTSVESATAYETDLGPIDRSGDGFVPVDTDADQDAYARLDS</sequence>
<reference evidence="6 8" key="2">
    <citation type="submission" date="2019-03" db="EMBL/GenBank/DDBJ databases">
        <title>Genomics of glacier-inhabiting Cryobacterium strains.</title>
        <authorList>
            <person name="Liu Q."/>
            <person name="Xin Y.-H."/>
        </authorList>
    </citation>
    <scope>NUCLEOTIDE SEQUENCE [LARGE SCALE GENOMIC DNA]</scope>
    <source>
        <strain evidence="6 8">Hh8</strain>
    </source>
</reference>
<organism evidence="5 7">
    <name type="scientific">Cryobacterium flavum</name>
    <dbReference type="NCBI Taxonomy" id="1424659"/>
    <lineage>
        <taxon>Bacteria</taxon>
        <taxon>Bacillati</taxon>
        <taxon>Actinomycetota</taxon>
        <taxon>Actinomycetes</taxon>
        <taxon>Micrococcales</taxon>
        <taxon>Microbacteriaceae</taxon>
        <taxon>Cryobacterium</taxon>
    </lineage>
</organism>
<keyword evidence="1 2" id="KW-0238">DNA-binding</keyword>
<reference evidence="5 7" key="1">
    <citation type="submission" date="2016-10" db="EMBL/GenBank/DDBJ databases">
        <authorList>
            <person name="Varghese N."/>
            <person name="Submissions S."/>
        </authorList>
    </citation>
    <scope>NUCLEOTIDE SEQUENCE [LARGE SCALE GENOMIC DNA]</scope>
    <source>
        <strain evidence="5 7">CGMCC 1.11215</strain>
    </source>
</reference>
<accession>A0A4R8V0Q1</accession>
<evidence type="ECO:0000313" key="6">
    <source>
        <dbReference type="EMBL" id="TFB74406.1"/>
    </source>
</evidence>
<dbReference type="InterPro" id="IPR000424">
    <property type="entry name" value="Primosome_PriB/ssb"/>
</dbReference>
<dbReference type="PANTHER" id="PTHR10302">
    <property type="entry name" value="SINGLE-STRANDED DNA-BINDING PROTEIN"/>
    <property type="match status" value="1"/>
</dbReference>
<name>A0A4R8V0Q1_9MICO</name>
<dbReference type="GO" id="GO:0009295">
    <property type="term" value="C:nucleoid"/>
    <property type="evidence" value="ECO:0007669"/>
    <property type="project" value="TreeGrafter"/>
</dbReference>
<evidence type="ECO:0000313" key="7">
    <source>
        <dbReference type="Proteomes" id="UP000199639"/>
    </source>
</evidence>
<dbReference type="Pfam" id="PF00436">
    <property type="entry name" value="SSB"/>
    <property type="match status" value="1"/>
</dbReference>
<dbReference type="GO" id="GO:0006260">
    <property type="term" value="P:DNA replication"/>
    <property type="evidence" value="ECO:0007669"/>
    <property type="project" value="InterPro"/>
</dbReference>
<dbReference type="CDD" id="cd04496">
    <property type="entry name" value="SSB_OBF"/>
    <property type="match status" value="1"/>
</dbReference>
<dbReference type="Gene3D" id="2.40.50.140">
    <property type="entry name" value="Nucleic acid-binding proteins"/>
    <property type="match status" value="1"/>
</dbReference>
<evidence type="ECO:0000256" key="3">
    <source>
        <dbReference type="RuleBase" id="RU000524"/>
    </source>
</evidence>
<dbReference type="Proteomes" id="UP000199639">
    <property type="component" value="Unassembled WGS sequence"/>
</dbReference>
<dbReference type="InterPro" id="IPR011344">
    <property type="entry name" value="ssDNA-bd"/>
</dbReference>
<evidence type="ECO:0000313" key="8">
    <source>
        <dbReference type="Proteomes" id="UP000298252"/>
    </source>
</evidence>
<dbReference type="EMBL" id="FNIB01000004">
    <property type="protein sequence ID" value="SDN14851.1"/>
    <property type="molecule type" value="Genomic_DNA"/>
</dbReference>
<keyword evidence="8" id="KW-1185">Reference proteome</keyword>
<dbReference type="GO" id="GO:0003697">
    <property type="term" value="F:single-stranded DNA binding"/>
    <property type="evidence" value="ECO:0007669"/>
    <property type="project" value="InterPro"/>
</dbReference>
<dbReference type="AlphaFoldDB" id="A0A4R8V0Q1"/>
<proteinExistence type="predicted"/>
<dbReference type="SUPFAM" id="SSF50249">
    <property type="entry name" value="Nucleic acid-binding proteins"/>
    <property type="match status" value="1"/>
</dbReference>
<dbReference type="NCBIfam" id="TIGR00621">
    <property type="entry name" value="ssb"/>
    <property type="match status" value="1"/>
</dbReference>
<dbReference type="STRING" id="1424659.SAMN05216368_1048"/>
<dbReference type="RefSeq" id="WP_134505303.1">
    <property type="nucleotide sequence ID" value="NZ_FNIB01000004.1"/>
</dbReference>
<dbReference type="Proteomes" id="UP000298252">
    <property type="component" value="Unassembled WGS sequence"/>
</dbReference>
<evidence type="ECO:0000256" key="4">
    <source>
        <dbReference type="SAM" id="MobiDB-lite"/>
    </source>
</evidence>
<dbReference type="EMBL" id="SOFD01000035">
    <property type="protein sequence ID" value="TFB74406.1"/>
    <property type="molecule type" value="Genomic_DNA"/>
</dbReference>
<evidence type="ECO:0000256" key="1">
    <source>
        <dbReference type="ARBA" id="ARBA00023125"/>
    </source>
</evidence>
<protein>
    <recommendedName>
        <fullName evidence="3">Single-stranded DNA-binding protein</fullName>
    </recommendedName>
</protein>
<evidence type="ECO:0000313" key="5">
    <source>
        <dbReference type="EMBL" id="SDN14851.1"/>
    </source>
</evidence>
<evidence type="ECO:0000256" key="2">
    <source>
        <dbReference type="PROSITE-ProRule" id="PRU00252"/>
    </source>
</evidence>
<gene>
    <name evidence="6" type="ORF">E3O21_13550</name>
    <name evidence="5" type="ORF">SAMN05216368_1048</name>
</gene>
<dbReference type="PROSITE" id="PS50935">
    <property type="entry name" value="SSB"/>
    <property type="match status" value="1"/>
</dbReference>
<feature type="region of interest" description="Disordered" evidence="4">
    <location>
        <begin position="119"/>
        <end position="176"/>
    </location>
</feature>
<dbReference type="PANTHER" id="PTHR10302:SF0">
    <property type="entry name" value="SINGLE-STRANDED DNA-BINDING PROTEIN, MITOCHONDRIAL"/>
    <property type="match status" value="1"/>
</dbReference>
<dbReference type="InterPro" id="IPR012340">
    <property type="entry name" value="NA-bd_OB-fold"/>
</dbReference>